<dbReference type="Pfam" id="PF03704">
    <property type="entry name" value="BTAD"/>
    <property type="match status" value="1"/>
</dbReference>
<dbReference type="InterPro" id="IPR051677">
    <property type="entry name" value="AfsR-DnrI-RedD_regulator"/>
</dbReference>
<dbReference type="GO" id="GO:0006355">
    <property type="term" value="P:regulation of DNA-templated transcription"/>
    <property type="evidence" value="ECO:0007669"/>
    <property type="project" value="InterPro"/>
</dbReference>
<keyword evidence="3" id="KW-0805">Transcription regulation</keyword>
<keyword evidence="9" id="KW-1185">Reference proteome</keyword>
<dbReference type="InterPro" id="IPR036388">
    <property type="entry name" value="WH-like_DNA-bd_sf"/>
</dbReference>
<dbReference type="EMBL" id="VZRB01000006">
    <property type="protein sequence ID" value="KAB1147664.1"/>
    <property type="molecule type" value="Genomic_DNA"/>
</dbReference>
<keyword evidence="5" id="KW-0804">Transcription</keyword>
<dbReference type="InterPro" id="IPR011990">
    <property type="entry name" value="TPR-like_helical_dom_sf"/>
</dbReference>
<evidence type="ECO:0000256" key="5">
    <source>
        <dbReference type="ARBA" id="ARBA00023163"/>
    </source>
</evidence>
<dbReference type="GO" id="GO:0003677">
    <property type="term" value="F:DNA binding"/>
    <property type="evidence" value="ECO:0007669"/>
    <property type="project" value="UniProtKB-UniRule"/>
</dbReference>
<proteinExistence type="inferred from homology"/>
<dbReference type="InterPro" id="IPR016032">
    <property type="entry name" value="Sig_transdc_resp-reg_C-effctor"/>
</dbReference>
<sequence>MNVQLLGCVELRTAVGDRVSMSPAVGLLLAALAWSPNAFVADEDVIDRVWDETRPAHPRNALYTLATRLRKALQSVGTTGVDCDVIRRRGGYVLAIDEEVVDAFRFRLLVRHARSAASRGEDEHALSFYDEALSLWHGDPLSGMQTTWADAARVTLRHERRTAMLKSAEIGLHLERHDEYVPHLYQLAGAHPLDERVTGLLMLALYRSGRQDEALRCFRLIRSRLLDELGDEPGHDLRALHEQILRRDEKIRSDYSPQDALAS</sequence>
<gene>
    <name evidence="8" type="ORF">F7R91_11260</name>
</gene>
<evidence type="ECO:0000256" key="1">
    <source>
        <dbReference type="ARBA" id="ARBA00005820"/>
    </source>
</evidence>
<protein>
    <submittedName>
        <fullName evidence="8">AfsR/SARP family transcriptional regulator</fullName>
    </submittedName>
</protein>
<accession>A0A6H9V189</accession>
<dbReference type="PROSITE" id="PS51755">
    <property type="entry name" value="OMPR_PHOB"/>
    <property type="match status" value="1"/>
</dbReference>
<keyword evidence="4 6" id="KW-0238">DNA-binding</keyword>
<comment type="caution">
    <text evidence="8">The sequence shown here is derived from an EMBL/GenBank/DDBJ whole genome shotgun (WGS) entry which is preliminary data.</text>
</comment>
<dbReference type="PANTHER" id="PTHR35807">
    <property type="entry name" value="TRANSCRIPTIONAL REGULATOR REDD-RELATED"/>
    <property type="match status" value="1"/>
</dbReference>
<evidence type="ECO:0000256" key="2">
    <source>
        <dbReference type="ARBA" id="ARBA00023012"/>
    </source>
</evidence>
<evidence type="ECO:0000256" key="4">
    <source>
        <dbReference type="ARBA" id="ARBA00023125"/>
    </source>
</evidence>
<dbReference type="AlphaFoldDB" id="A0A6H9V189"/>
<dbReference type="InterPro" id="IPR001867">
    <property type="entry name" value="OmpR/PhoB-type_DNA-bd"/>
</dbReference>
<dbReference type="SUPFAM" id="SSF46894">
    <property type="entry name" value="C-terminal effector domain of the bipartite response regulators"/>
    <property type="match status" value="1"/>
</dbReference>
<dbReference type="SUPFAM" id="SSF48452">
    <property type="entry name" value="TPR-like"/>
    <property type="match status" value="1"/>
</dbReference>
<evidence type="ECO:0000256" key="6">
    <source>
        <dbReference type="PROSITE-ProRule" id="PRU01091"/>
    </source>
</evidence>
<comment type="similarity">
    <text evidence="1">Belongs to the AfsR/DnrI/RedD regulatory family.</text>
</comment>
<evidence type="ECO:0000313" key="8">
    <source>
        <dbReference type="EMBL" id="KAB1147664.1"/>
    </source>
</evidence>
<dbReference type="Gene3D" id="1.10.10.10">
    <property type="entry name" value="Winged helix-like DNA-binding domain superfamily/Winged helix DNA-binding domain"/>
    <property type="match status" value="1"/>
</dbReference>
<keyword evidence="2" id="KW-0902">Two-component regulatory system</keyword>
<evidence type="ECO:0000259" key="7">
    <source>
        <dbReference type="PROSITE" id="PS51755"/>
    </source>
</evidence>
<dbReference type="SMART" id="SM01043">
    <property type="entry name" value="BTAD"/>
    <property type="match status" value="1"/>
</dbReference>
<feature type="domain" description="OmpR/PhoB-type" evidence="7">
    <location>
        <begin position="1"/>
        <end position="96"/>
    </location>
</feature>
<reference evidence="8 9" key="1">
    <citation type="submission" date="2019-09" db="EMBL/GenBank/DDBJ databases">
        <title>Screening of Novel Bioactive Compounds from Soil-Associated.</title>
        <authorList>
            <person name="Zhao S."/>
        </authorList>
    </citation>
    <scope>NUCLEOTIDE SEQUENCE [LARGE SCALE GENOMIC DNA]</scope>
    <source>
        <strain evidence="8 9">HIT-DPA4</strain>
    </source>
</reference>
<dbReference type="CDD" id="cd15831">
    <property type="entry name" value="BTAD"/>
    <property type="match status" value="1"/>
</dbReference>
<dbReference type="Proteomes" id="UP000442707">
    <property type="component" value="Unassembled WGS sequence"/>
</dbReference>
<dbReference type="PANTHER" id="PTHR35807:SF1">
    <property type="entry name" value="TRANSCRIPTIONAL REGULATOR REDD"/>
    <property type="match status" value="1"/>
</dbReference>
<dbReference type="GO" id="GO:0000160">
    <property type="term" value="P:phosphorelay signal transduction system"/>
    <property type="evidence" value="ECO:0007669"/>
    <property type="project" value="UniProtKB-KW"/>
</dbReference>
<dbReference type="InterPro" id="IPR005158">
    <property type="entry name" value="BTAD"/>
</dbReference>
<dbReference type="RefSeq" id="WP_150947181.1">
    <property type="nucleotide sequence ID" value="NZ_VZRB01000006.1"/>
</dbReference>
<organism evidence="8 9">
    <name type="scientific">Streptomyces luteolifulvus</name>
    <dbReference type="NCBI Taxonomy" id="2615112"/>
    <lineage>
        <taxon>Bacteria</taxon>
        <taxon>Bacillati</taxon>
        <taxon>Actinomycetota</taxon>
        <taxon>Actinomycetes</taxon>
        <taxon>Kitasatosporales</taxon>
        <taxon>Streptomycetaceae</taxon>
        <taxon>Streptomyces</taxon>
    </lineage>
</organism>
<name>A0A6H9V189_9ACTN</name>
<evidence type="ECO:0000313" key="9">
    <source>
        <dbReference type="Proteomes" id="UP000442707"/>
    </source>
</evidence>
<feature type="DNA-binding region" description="OmpR/PhoB-type" evidence="6">
    <location>
        <begin position="1"/>
        <end position="96"/>
    </location>
</feature>
<dbReference type="Gene3D" id="1.25.40.10">
    <property type="entry name" value="Tetratricopeptide repeat domain"/>
    <property type="match status" value="1"/>
</dbReference>
<evidence type="ECO:0000256" key="3">
    <source>
        <dbReference type="ARBA" id="ARBA00023015"/>
    </source>
</evidence>